<reference evidence="5" key="1">
    <citation type="submission" date="2011-07" db="EMBL/GenBank/DDBJ databases">
        <authorList>
            <consortium name="Caenorhabditis brenneri Sequencing and Analysis Consortium"/>
            <person name="Wilson R.K."/>
        </authorList>
    </citation>
    <scope>NUCLEOTIDE SEQUENCE [LARGE SCALE GENOMIC DNA]</scope>
    <source>
        <strain evidence="5">PB2801</strain>
    </source>
</reference>
<evidence type="ECO:0000256" key="3">
    <source>
        <dbReference type="ARBA" id="ARBA00022833"/>
    </source>
</evidence>
<keyword evidence="5" id="KW-1185">Reference proteome</keyword>
<evidence type="ECO:0008006" key="6">
    <source>
        <dbReference type="Google" id="ProtNLM"/>
    </source>
</evidence>
<proteinExistence type="predicted"/>
<dbReference type="EMBL" id="GL380167">
    <property type="protein sequence ID" value="EGT49031.1"/>
    <property type="molecule type" value="Genomic_DNA"/>
</dbReference>
<organism evidence="5">
    <name type="scientific">Caenorhabditis brenneri</name>
    <name type="common">Nematode worm</name>
    <dbReference type="NCBI Taxonomy" id="135651"/>
    <lineage>
        <taxon>Eukaryota</taxon>
        <taxon>Metazoa</taxon>
        <taxon>Ecdysozoa</taxon>
        <taxon>Nematoda</taxon>
        <taxon>Chromadorea</taxon>
        <taxon>Rhabditida</taxon>
        <taxon>Rhabditina</taxon>
        <taxon>Rhabditomorpha</taxon>
        <taxon>Rhabditoidea</taxon>
        <taxon>Rhabditidae</taxon>
        <taxon>Peloderinae</taxon>
        <taxon>Caenorhabditis</taxon>
    </lineage>
</organism>
<gene>
    <name evidence="4" type="ORF">CAEBREN_15635</name>
</gene>
<evidence type="ECO:0000313" key="5">
    <source>
        <dbReference type="Proteomes" id="UP000008068"/>
    </source>
</evidence>
<dbReference type="PROSITE" id="PS00518">
    <property type="entry name" value="ZF_RING_1"/>
    <property type="match status" value="2"/>
</dbReference>
<dbReference type="InterPro" id="IPR013083">
    <property type="entry name" value="Znf_RING/FYVE/PHD"/>
</dbReference>
<dbReference type="AlphaFoldDB" id="G0PA65"/>
<dbReference type="InterPro" id="IPR017907">
    <property type="entry name" value="Znf_RING_CS"/>
</dbReference>
<dbReference type="InParanoid" id="G0PA65"/>
<keyword evidence="1" id="KW-0479">Metal-binding</keyword>
<keyword evidence="3" id="KW-0862">Zinc</keyword>
<dbReference type="GO" id="GO:0008270">
    <property type="term" value="F:zinc ion binding"/>
    <property type="evidence" value="ECO:0007669"/>
    <property type="project" value="UniProtKB-KW"/>
</dbReference>
<dbReference type="STRING" id="135651.G0PA65"/>
<name>G0PA65_CAEBE</name>
<accession>G0PA65</accession>
<evidence type="ECO:0000313" key="4">
    <source>
        <dbReference type="EMBL" id="EGT49031.1"/>
    </source>
</evidence>
<evidence type="ECO:0000256" key="1">
    <source>
        <dbReference type="ARBA" id="ARBA00022723"/>
    </source>
</evidence>
<protein>
    <recommendedName>
        <fullName evidence="6">RING-type domain-containing protein</fullName>
    </recommendedName>
</protein>
<dbReference type="Proteomes" id="UP000008068">
    <property type="component" value="Unassembled WGS sequence"/>
</dbReference>
<keyword evidence="2" id="KW-0863">Zinc-finger</keyword>
<evidence type="ECO:0000256" key="2">
    <source>
        <dbReference type="ARBA" id="ARBA00022771"/>
    </source>
</evidence>
<dbReference type="SUPFAM" id="SSF57850">
    <property type="entry name" value="RING/U-box"/>
    <property type="match status" value="2"/>
</dbReference>
<dbReference type="HOGENOM" id="CLU_327120_0_0_1"/>
<dbReference type="OrthoDB" id="5874554at2759"/>
<sequence length="880" mass="102397">MSFYDNKKNDKLRKPCTGSCGHTVCLHCITVRSLSDCPVCGLNGAFSEVSVNYASIDLIKTCRKRFREEFKRWVETKNPGTGFCSKLFEETRLLCSICVEPVKIPRICLTCNFETVFSLKRLQLEEYSTIVLKLLHRVMCSSCAIDNHGERGHKILKHEMNKKSKKMAIAQKVLDTFKDAIENKEGLIDCFLRRLKIEMIGQNIMKIFEELEFIEERECGYLGELIRKELIKKYFENVDEKMLDLFSTDGNGVCDCSRFHEELETSSRTFIDVEEHRKVGIKPQVFETGCPLYSWKYMAVERKKYSISEKESYGVATKIPPSNIDCPLCVYNDYSQHQRKDFLLENGVSIIEEICKTEMMPLDECCLNCLDLLNDCQLFSPCEHQKESWDSEKYVLFVVFIIKNWKKVVYRKQFKERKGCYQNCFMKSSTLWNFLIINHMMSDNNLYKVIMHEIEQTDGLADCQLQKVRMRETVNELYIGLKSAPLLKYIDHWSKPIEMDALIGSFKQQWNFFRFGNGEQKAASQCICTVICNTISKNNVEYEDLKTKMIDMARFSMTEPIHGCPMEYSHGIELDKDLMEIIDDAFDFESTRDEKEMTLVGNEEVKCLMEKIDNKVHQPYTGSCGHTVCSQCIEKTPNKTCPVWGKEGSFDRNQLNGDLLRDIEIIKENAWEMFKELWNNEAADSGACSDCNKSCSDLYLYVFNDMTDGRRLIMESTADVLKLSRHVVCWECASLKHYGKQNVNMIPFWENYLKKTNGMFLLELLEDDIGGGGEKNRRKLLKVLEELNYKEKDDCGYDKELIKLKLIGKLIQNIDKQIFMSEENPFECIKERGCPMCVMIGESIYFEDSMDWAKNTNEHDRNEWMNVQDSRIAALPAFYI</sequence>
<dbReference type="Gene3D" id="3.30.40.10">
    <property type="entry name" value="Zinc/RING finger domain, C3HC4 (zinc finger)"/>
    <property type="match status" value="1"/>
</dbReference>